<feature type="domain" description="Guanylate cyclase" evidence="1">
    <location>
        <begin position="14"/>
        <end position="117"/>
    </location>
</feature>
<evidence type="ECO:0000313" key="2">
    <source>
        <dbReference type="EMBL" id="KUI07275.1"/>
    </source>
</evidence>
<evidence type="ECO:0000313" key="3">
    <source>
        <dbReference type="Proteomes" id="UP000053707"/>
    </source>
</evidence>
<dbReference type="InterPro" id="IPR001054">
    <property type="entry name" value="A/G_cyclase"/>
</dbReference>
<dbReference type="Pfam" id="PF00211">
    <property type="entry name" value="Guanylate_cyc"/>
    <property type="match status" value="1"/>
</dbReference>
<dbReference type="InterPro" id="IPR027417">
    <property type="entry name" value="P-loop_NTPase"/>
</dbReference>
<dbReference type="PANTHER" id="PTHR47691">
    <property type="entry name" value="REGULATOR-RELATED"/>
    <property type="match status" value="1"/>
</dbReference>
<dbReference type="InterPro" id="IPR011990">
    <property type="entry name" value="TPR-like_helical_dom_sf"/>
</dbReference>
<dbReference type="PANTHER" id="PTHR47691:SF3">
    <property type="entry name" value="HTH-TYPE TRANSCRIPTIONAL REGULATOR RV0890C-RELATED"/>
    <property type="match status" value="1"/>
</dbReference>
<dbReference type="Gene3D" id="1.25.40.10">
    <property type="entry name" value="Tetratricopeptide repeat domain"/>
    <property type="match status" value="1"/>
</dbReference>
<dbReference type="SMART" id="SM00044">
    <property type="entry name" value="CYCc"/>
    <property type="match status" value="1"/>
</dbReference>
<dbReference type="SUPFAM" id="SSF52540">
    <property type="entry name" value="P-loop containing nucleoside triphosphate hydrolases"/>
    <property type="match status" value="1"/>
</dbReference>
<dbReference type="Gene3D" id="3.30.70.1230">
    <property type="entry name" value="Nucleotide cyclase"/>
    <property type="match status" value="2"/>
</dbReference>
<dbReference type="GO" id="GO:0043531">
    <property type="term" value="F:ADP binding"/>
    <property type="evidence" value="ECO:0007669"/>
    <property type="project" value="InterPro"/>
</dbReference>
<reference evidence="2 3" key="1">
    <citation type="submission" date="2016-01" db="EMBL/GenBank/DDBJ databases">
        <authorList>
            <consortium name="TB Trials Study Group"/>
            <person name="Sutton G."/>
            <person name="Brinkac L."/>
            <person name="Sanka R."/>
            <person name="Adams M."/>
            <person name="Lau E.L."/>
            <person name="Macaden R."/>
            <person name="Grewal H.M.S."/>
        </authorList>
    </citation>
    <scope>NUCLEOTIDE SEQUENCE [LARGE SCALE GENOMIC DNA]</scope>
    <source>
        <strain evidence="2 3">IS-1744</strain>
    </source>
</reference>
<dbReference type="SUPFAM" id="SSF55073">
    <property type="entry name" value="Nucleotide cyclase"/>
    <property type="match status" value="1"/>
</dbReference>
<dbReference type="GO" id="GO:0004016">
    <property type="term" value="F:adenylate cyclase activity"/>
    <property type="evidence" value="ECO:0007669"/>
    <property type="project" value="UniProtKB-ARBA"/>
</dbReference>
<accession>A0A100ZZZ1</accession>
<evidence type="ECO:0000259" key="1">
    <source>
        <dbReference type="PROSITE" id="PS50125"/>
    </source>
</evidence>
<dbReference type="SUPFAM" id="SSF48452">
    <property type="entry name" value="TPR-like"/>
    <property type="match status" value="1"/>
</dbReference>
<keyword evidence="3" id="KW-1185">Reference proteome</keyword>
<dbReference type="InterPro" id="IPR058852">
    <property type="entry name" value="HTH_77"/>
</dbReference>
<dbReference type="InterPro" id="IPR029787">
    <property type="entry name" value="Nucleotide_cyclase"/>
</dbReference>
<sequence>MNGGLQALPSGVVTFLFTDIEGSTRRWDADADAMRRALATHDDTMRRAVQAHGGWLFKHTGDGICAAFSSPRQAVDAAVDAQRSLNLPVRMGIATGEAECREGDYFGAVCNRTARLMAAGHGGQLLIDRMTADLVSGVDLVALGPRRLRDIAKPVDVFQVVAEGLRSEFPPLRTLDTSQGNLRPPATSFVGRESEVAEVATALKSHRLVTLTGVGGVGKTRLAQEVAARLQPEFPDGVWMIELGPVTDPAAVPEAVAAVLGLSQQPGLSVADSVASALEGRVRLLLFDNCEHVLDAAADIIGRILDATDSVTVLVTSREGLRLKDEQLRPVPPLDVRSSGPTLFVERASADSPTVTLEPDADAVVDICRRLDGIPLAIELAASRLMSVTVTELRDHLDDRFRVLVGSRRGLERHQTLRAAVQWSYDLLDDDEKDLLTRCSVFAGGFDLDGAAAVAHTHDKFATLDLLESLVRKSLLIADQASGRTRFSMLETIRQFAEEQLVSSGGADDARAAHARYFAGRRRDLIDIWDGPRQREAHTWLDTELPNLRSAFRWASDHADLDAAIDIVVLTSFVGYWAEIFEAVSWAEEVLEPARQIDHPQLAMLYVAAAQCSVAGRVDDFLRYSRAALAAMESGRYDPVPDAMDATVLAGYMMRDAGWCVERCRTLIASGPENRLYSRQSLVFALAISGRVDEAIAATEGLLADAEATGNPHLRSAGLLAYGFAYRDVDPDAAYDAHRAGLSIAQDTGNRQIASIHALSLGRIATMRGNPVEACGFLAQAIRNYFDSGSFYMMSAPVLLLASLLGRLGHHETAATMAGFVDGSDASSTYPEIHDTVVSLTETLGRERYGSLARQGRSMTNAAMAGYALDAIDQVQRSERTPTDT</sequence>
<dbReference type="CDD" id="cd07302">
    <property type="entry name" value="CHD"/>
    <property type="match status" value="1"/>
</dbReference>
<dbReference type="EMBL" id="LQIR01000068">
    <property type="protein sequence ID" value="KUI07275.1"/>
    <property type="molecule type" value="Genomic_DNA"/>
</dbReference>
<proteinExistence type="predicted"/>
<dbReference type="RefSeq" id="WP_064400005.1">
    <property type="nucleotide sequence ID" value="NZ_LQIR01000068.1"/>
</dbReference>
<dbReference type="PROSITE" id="PS50125">
    <property type="entry name" value="GUANYLATE_CYCLASE_2"/>
    <property type="match status" value="1"/>
</dbReference>
<dbReference type="Pfam" id="PF25872">
    <property type="entry name" value="HTH_77"/>
    <property type="match status" value="1"/>
</dbReference>
<name>A0A100ZZZ1_9MYCO</name>
<protein>
    <submittedName>
        <fullName evidence="2">Cyclase</fullName>
    </submittedName>
</protein>
<dbReference type="Gene3D" id="3.40.50.300">
    <property type="entry name" value="P-loop containing nucleotide triphosphate hydrolases"/>
    <property type="match status" value="1"/>
</dbReference>
<dbReference type="AlphaFoldDB" id="A0A100ZZZ1"/>
<organism evidence="2 3">
    <name type="scientific">Mycobacterium lehmannii</name>
    <dbReference type="NCBI Taxonomy" id="2048550"/>
    <lineage>
        <taxon>Bacteria</taxon>
        <taxon>Bacillati</taxon>
        <taxon>Actinomycetota</taxon>
        <taxon>Actinomycetes</taxon>
        <taxon>Mycobacteriales</taxon>
        <taxon>Mycobacteriaceae</taxon>
        <taxon>Mycobacterium</taxon>
    </lineage>
</organism>
<dbReference type="Proteomes" id="UP000053707">
    <property type="component" value="Unassembled WGS sequence"/>
</dbReference>
<dbReference type="GO" id="GO:0009190">
    <property type="term" value="P:cyclic nucleotide biosynthetic process"/>
    <property type="evidence" value="ECO:0007669"/>
    <property type="project" value="InterPro"/>
</dbReference>
<dbReference type="GO" id="GO:0035556">
    <property type="term" value="P:intracellular signal transduction"/>
    <property type="evidence" value="ECO:0007669"/>
    <property type="project" value="InterPro"/>
</dbReference>
<gene>
    <name evidence="2" type="ORF">AU192_00740</name>
</gene>
<comment type="caution">
    <text evidence="2">The sequence shown here is derived from an EMBL/GenBank/DDBJ whole genome shotgun (WGS) entry which is preliminary data.</text>
</comment>